<dbReference type="Proteomes" id="UP000054350">
    <property type="component" value="Unassembled WGS sequence"/>
</dbReference>
<dbReference type="VEuPathDB" id="FungiDB:AMAG_01479"/>
<keyword evidence="10" id="KW-0234">DNA repair</keyword>
<evidence type="ECO:0000256" key="6">
    <source>
        <dbReference type="ARBA" id="ARBA00022763"/>
    </source>
</evidence>
<feature type="compositionally biased region" description="Basic and acidic residues" evidence="13">
    <location>
        <begin position="267"/>
        <end position="338"/>
    </location>
</feature>
<dbReference type="Gene3D" id="3.40.50.10130">
    <property type="match status" value="1"/>
</dbReference>
<keyword evidence="4" id="KW-0479">Metal-binding</keyword>
<dbReference type="Pfam" id="PF21292">
    <property type="entry name" value="EME1-MUS81_C"/>
    <property type="match status" value="1"/>
</dbReference>
<keyword evidence="3" id="KW-0540">Nuclease</keyword>
<dbReference type="OrthoDB" id="343092at2759"/>
<dbReference type="GO" id="GO:0031297">
    <property type="term" value="P:replication fork processing"/>
    <property type="evidence" value="ECO:0007669"/>
    <property type="project" value="TreeGrafter"/>
</dbReference>
<feature type="compositionally biased region" description="Low complexity" evidence="13">
    <location>
        <begin position="247"/>
        <end position="257"/>
    </location>
</feature>
<dbReference type="GO" id="GO:0031573">
    <property type="term" value="P:mitotic intra-S DNA damage checkpoint signaling"/>
    <property type="evidence" value="ECO:0007669"/>
    <property type="project" value="TreeGrafter"/>
</dbReference>
<dbReference type="GO" id="GO:0008821">
    <property type="term" value="F:crossover junction DNA endonuclease activity"/>
    <property type="evidence" value="ECO:0007669"/>
    <property type="project" value="TreeGrafter"/>
</dbReference>
<feature type="compositionally biased region" description="Low complexity" evidence="13">
    <location>
        <begin position="159"/>
        <end position="177"/>
    </location>
</feature>
<keyword evidence="9" id="KW-0233">DNA recombination</keyword>
<comment type="subcellular location">
    <subcellularLocation>
        <location evidence="2">Nucleus</location>
    </subcellularLocation>
</comment>
<dbReference type="InterPro" id="IPR042530">
    <property type="entry name" value="EME1/EME2_C"/>
</dbReference>
<dbReference type="GO" id="GO:0000712">
    <property type="term" value="P:resolution of meiotic recombination intermediates"/>
    <property type="evidence" value="ECO:0007669"/>
    <property type="project" value="TreeGrafter"/>
</dbReference>
<protein>
    <submittedName>
        <fullName evidence="14">Uncharacterized protein</fullName>
    </submittedName>
</protein>
<evidence type="ECO:0000256" key="3">
    <source>
        <dbReference type="ARBA" id="ARBA00022722"/>
    </source>
</evidence>
<dbReference type="EMBL" id="GG745329">
    <property type="protein sequence ID" value="KNE55588.1"/>
    <property type="molecule type" value="Genomic_DNA"/>
</dbReference>
<feature type="compositionally biased region" description="Pro residues" evidence="13">
    <location>
        <begin position="56"/>
        <end position="72"/>
    </location>
</feature>
<evidence type="ECO:0000256" key="13">
    <source>
        <dbReference type="SAM" id="MobiDB-lite"/>
    </source>
</evidence>
<dbReference type="GO" id="GO:0048476">
    <property type="term" value="C:Holliday junction resolvase complex"/>
    <property type="evidence" value="ECO:0007669"/>
    <property type="project" value="InterPro"/>
</dbReference>
<evidence type="ECO:0000256" key="12">
    <source>
        <dbReference type="ARBA" id="ARBA00023254"/>
    </source>
</evidence>
<proteinExistence type="predicted"/>
<evidence type="ECO:0000313" key="15">
    <source>
        <dbReference type="Proteomes" id="UP000054350"/>
    </source>
</evidence>
<keyword evidence="12" id="KW-0469">Meiosis</keyword>
<dbReference type="PANTHER" id="PTHR21077:SF5">
    <property type="entry name" value="CROSSOVER JUNCTION ENDONUCLEASE MMS4"/>
    <property type="match status" value="1"/>
</dbReference>
<comment type="cofactor">
    <cofactor evidence="1">
        <name>Mg(2+)</name>
        <dbReference type="ChEBI" id="CHEBI:18420"/>
    </cofactor>
</comment>
<evidence type="ECO:0000256" key="11">
    <source>
        <dbReference type="ARBA" id="ARBA00023242"/>
    </source>
</evidence>
<keyword evidence="11" id="KW-0539">Nucleus</keyword>
<feature type="compositionally biased region" description="Pro residues" evidence="13">
    <location>
        <begin position="34"/>
        <end position="48"/>
    </location>
</feature>
<evidence type="ECO:0000256" key="2">
    <source>
        <dbReference type="ARBA" id="ARBA00004123"/>
    </source>
</evidence>
<gene>
    <name evidence="14" type="ORF">AMAG_01479</name>
</gene>
<evidence type="ECO:0000256" key="4">
    <source>
        <dbReference type="ARBA" id="ARBA00022723"/>
    </source>
</evidence>
<name>A0A0L0RZ31_ALLM3</name>
<dbReference type="GO" id="GO:0046872">
    <property type="term" value="F:metal ion binding"/>
    <property type="evidence" value="ECO:0007669"/>
    <property type="project" value="UniProtKB-KW"/>
</dbReference>
<dbReference type="eggNOG" id="ENOG502R8ER">
    <property type="taxonomic scope" value="Eukaryota"/>
</dbReference>
<evidence type="ECO:0000256" key="7">
    <source>
        <dbReference type="ARBA" id="ARBA00022801"/>
    </source>
</evidence>
<evidence type="ECO:0000256" key="8">
    <source>
        <dbReference type="ARBA" id="ARBA00022842"/>
    </source>
</evidence>
<evidence type="ECO:0000313" key="14">
    <source>
        <dbReference type="EMBL" id="KNE55588.1"/>
    </source>
</evidence>
<feature type="region of interest" description="Disordered" evidence="13">
    <location>
        <begin position="159"/>
        <end position="338"/>
    </location>
</feature>
<dbReference type="Gene3D" id="1.10.150.670">
    <property type="entry name" value="Crossover junction endonuclease EME1, DNA-binding domain"/>
    <property type="match status" value="1"/>
</dbReference>
<keyword evidence="7" id="KW-0378">Hydrolase</keyword>
<dbReference type="STRING" id="578462.A0A0L0RZ31"/>
<sequence length="652" mass="72547">MSRGPTAFIILDDSSPEPELPPSPPSRASVPARVLPPCPPPAWVPSPSPLSVWIPSPSPPRAAPARPPPPFPHYDLDGDDNNDDDDDDDDDDDIVIVSSSEPVVARPSSPARRPPPNPRPLPPASPARHVSRASTYSFDQAHEIDDDHWAAALIPPRSAVSISPSPRAPVPARASAPAAPPRRSTDLDDLPELDYDAVTARRSGSRMSRPGAPPLAALIRGSASPPPRVTAATATAARLSQSNEFTALLPPARAAPLQRTGSTGIKRRLDDAEREEREREKAAEKRRKEEEKERKRQEREQAQLDKEREKERKRQEREQVKLAKEQEKELRKSFRDANKERTKQDYAQELRAYYHPDLVSPPLNAAGIINAIRDCGAQPVESATIAPTHSIVWERTRKHEYDEDLEMWVPLPHAITVDEPLLVMVWDGKSLGDIVQRDPNFVPNLLRPHMAKRKCAVIVEDIEAWVKKERAREQREFRANMRNGPAGGVEPGARTAAGQWQEVLNAIEDWRLVHHILLFTTKNPGETIALMSTLTLELAATPYTKTRNKSGSICADVTVRSGENVGDTWVKFLKRIDRVSEGAAETIARFYPTIGKLYEAYLADPAAAPSLLENLQIFRDRVARRLGPALSRKVYSILMNDNPLYEPYGDNR</sequence>
<feature type="compositionally biased region" description="Acidic residues" evidence="13">
    <location>
        <begin position="77"/>
        <end position="94"/>
    </location>
</feature>
<keyword evidence="8" id="KW-0460">Magnesium</keyword>
<keyword evidence="5" id="KW-0255">Endonuclease</keyword>
<evidence type="ECO:0000256" key="5">
    <source>
        <dbReference type="ARBA" id="ARBA00022759"/>
    </source>
</evidence>
<feature type="compositionally biased region" description="Pro residues" evidence="13">
    <location>
        <begin position="112"/>
        <end position="125"/>
    </location>
</feature>
<dbReference type="AlphaFoldDB" id="A0A0L0RZ31"/>
<keyword evidence="6" id="KW-0227">DNA damage</keyword>
<dbReference type="OMA" id="AIFTQHI"/>
<reference evidence="14 15" key="1">
    <citation type="submission" date="2009-11" db="EMBL/GenBank/DDBJ databases">
        <title>Annotation of Allomyces macrogynus ATCC 38327.</title>
        <authorList>
            <consortium name="The Broad Institute Genome Sequencing Platform"/>
            <person name="Russ C."/>
            <person name="Cuomo C."/>
            <person name="Burger G."/>
            <person name="Gray M.W."/>
            <person name="Holland P.W.H."/>
            <person name="King N."/>
            <person name="Lang F.B.F."/>
            <person name="Roger A.J."/>
            <person name="Ruiz-Trillo I."/>
            <person name="Young S.K."/>
            <person name="Zeng Q."/>
            <person name="Gargeya S."/>
            <person name="Fitzgerald M."/>
            <person name="Haas B."/>
            <person name="Abouelleil A."/>
            <person name="Alvarado L."/>
            <person name="Arachchi H.M."/>
            <person name="Berlin A."/>
            <person name="Chapman S.B."/>
            <person name="Gearin G."/>
            <person name="Goldberg J."/>
            <person name="Griggs A."/>
            <person name="Gujja S."/>
            <person name="Hansen M."/>
            <person name="Heiman D."/>
            <person name="Howarth C."/>
            <person name="Larimer J."/>
            <person name="Lui A."/>
            <person name="MacDonald P.J.P."/>
            <person name="McCowen C."/>
            <person name="Montmayeur A."/>
            <person name="Murphy C."/>
            <person name="Neiman D."/>
            <person name="Pearson M."/>
            <person name="Priest M."/>
            <person name="Roberts A."/>
            <person name="Saif S."/>
            <person name="Shea T."/>
            <person name="Sisk P."/>
            <person name="Stolte C."/>
            <person name="Sykes S."/>
            <person name="Wortman J."/>
            <person name="Nusbaum C."/>
            <person name="Birren B."/>
        </authorList>
    </citation>
    <scope>NUCLEOTIDE SEQUENCE [LARGE SCALE GENOMIC DNA]</scope>
    <source>
        <strain evidence="14 15">ATCC 38327</strain>
    </source>
</reference>
<evidence type="ECO:0000256" key="1">
    <source>
        <dbReference type="ARBA" id="ARBA00001946"/>
    </source>
</evidence>
<reference evidence="15" key="2">
    <citation type="submission" date="2009-11" db="EMBL/GenBank/DDBJ databases">
        <title>The Genome Sequence of Allomyces macrogynus strain ATCC 38327.</title>
        <authorList>
            <consortium name="The Broad Institute Genome Sequencing Platform"/>
            <person name="Russ C."/>
            <person name="Cuomo C."/>
            <person name="Shea T."/>
            <person name="Young S.K."/>
            <person name="Zeng Q."/>
            <person name="Koehrsen M."/>
            <person name="Haas B."/>
            <person name="Borodovsky M."/>
            <person name="Guigo R."/>
            <person name="Alvarado L."/>
            <person name="Berlin A."/>
            <person name="Borenstein D."/>
            <person name="Chen Z."/>
            <person name="Engels R."/>
            <person name="Freedman E."/>
            <person name="Gellesch M."/>
            <person name="Goldberg J."/>
            <person name="Griggs A."/>
            <person name="Gujja S."/>
            <person name="Heiman D."/>
            <person name="Hepburn T."/>
            <person name="Howarth C."/>
            <person name="Jen D."/>
            <person name="Larson L."/>
            <person name="Lewis B."/>
            <person name="Mehta T."/>
            <person name="Park D."/>
            <person name="Pearson M."/>
            <person name="Roberts A."/>
            <person name="Saif S."/>
            <person name="Shenoy N."/>
            <person name="Sisk P."/>
            <person name="Stolte C."/>
            <person name="Sykes S."/>
            <person name="Walk T."/>
            <person name="White J."/>
            <person name="Yandava C."/>
            <person name="Burger G."/>
            <person name="Gray M.W."/>
            <person name="Holland P.W.H."/>
            <person name="King N."/>
            <person name="Lang F.B.F."/>
            <person name="Roger A.J."/>
            <person name="Ruiz-Trillo I."/>
            <person name="Lander E."/>
            <person name="Nusbaum C."/>
        </authorList>
    </citation>
    <scope>NUCLEOTIDE SEQUENCE [LARGE SCALE GENOMIC DNA]</scope>
    <source>
        <strain evidence="15">ATCC 38327</strain>
    </source>
</reference>
<dbReference type="GO" id="GO:0005634">
    <property type="term" value="C:nucleus"/>
    <property type="evidence" value="ECO:0007669"/>
    <property type="project" value="UniProtKB-SubCell"/>
</dbReference>
<dbReference type="GO" id="GO:0006302">
    <property type="term" value="P:double-strand break repair"/>
    <property type="evidence" value="ECO:0007669"/>
    <property type="project" value="TreeGrafter"/>
</dbReference>
<organism evidence="14 15">
    <name type="scientific">Allomyces macrogynus (strain ATCC 38327)</name>
    <name type="common">Allomyces javanicus var. macrogynus</name>
    <dbReference type="NCBI Taxonomy" id="578462"/>
    <lineage>
        <taxon>Eukaryota</taxon>
        <taxon>Fungi</taxon>
        <taxon>Fungi incertae sedis</taxon>
        <taxon>Blastocladiomycota</taxon>
        <taxon>Blastocladiomycetes</taxon>
        <taxon>Blastocladiales</taxon>
        <taxon>Blastocladiaceae</taxon>
        <taxon>Allomyces</taxon>
    </lineage>
</organism>
<dbReference type="PANTHER" id="PTHR21077">
    <property type="entry name" value="EME1 PROTEIN"/>
    <property type="match status" value="1"/>
</dbReference>
<evidence type="ECO:0000256" key="10">
    <source>
        <dbReference type="ARBA" id="ARBA00023204"/>
    </source>
</evidence>
<keyword evidence="15" id="KW-1185">Reference proteome</keyword>
<evidence type="ECO:0000256" key="9">
    <source>
        <dbReference type="ARBA" id="ARBA00023172"/>
    </source>
</evidence>
<feature type="region of interest" description="Disordered" evidence="13">
    <location>
        <begin position="1"/>
        <end position="142"/>
    </location>
</feature>
<accession>A0A0L0RZ31</accession>
<dbReference type="InterPro" id="IPR033310">
    <property type="entry name" value="Mms4/EME1/EME2"/>
</dbReference>